<feature type="binding site" evidence="8">
    <location>
        <position position="271"/>
    </location>
    <ligand>
        <name>a divalent metal cation</name>
        <dbReference type="ChEBI" id="CHEBI:60240"/>
    </ligand>
</feature>
<sequence>MDTPRTPGSTRLDGGPRGAELLDDPVRNRGTAFTEDERARLGLHGLLPPHVEGLDEQAARAYEAYGLKDDDLERHIYLRALQDTNEVLFYRLLLDHIEEMTPIVYTPVVAKACERFSHIYRRPRGLFVSYPMRDAIPTLLANRPNREVDVIVVTDGERILGIGDQGAGGLGIPIGKLSLYTLIGGIRPERTLPIVLDVGTNNAERLEDPEYLGWRHERIGGEDYFDFIDQFVGAVERELPGVCLQWEDFATPHARPILERYRDRLLTFNDDIQGTAAVALGALLGAIGVTGKRLRDQQIVFLGAGSAAVGVADYLRAALVQDGLSEAEARGRFWMVDKDGLLHAGRPDLTPDQRVYAQPEDRVAGRPRTSRGAVGLADVIGRVEATVLIGLSTVGGAFAEPIVREMARKVDRPVIFPLSNPTARSEASPEDLIRWTGGRALVATGSPYPPVRHEGRTIPIAQCNNVFIFPAVGLGVVATGARRVTDAMMLAAARALGGQSPALADPNGSLLPALRDIRAVARAIAEAVGAEAQRAGLAPQTTPEELRARVAAAQWTPGYPQA</sequence>
<dbReference type="AlphaFoldDB" id="A0A5B9W5K5"/>
<organism evidence="13 14">
    <name type="scientific">Aquisphaera giovannonii</name>
    <dbReference type="NCBI Taxonomy" id="406548"/>
    <lineage>
        <taxon>Bacteria</taxon>
        <taxon>Pseudomonadati</taxon>
        <taxon>Planctomycetota</taxon>
        <taxon>Planctomycetia</taxon>
        <taxon>Isosphaerales</taxon>
        <taxon>Isosphaeraceae</taxon>
        <taxon>Aquisphaera</taxon>
    </lineage>
</organism>
<evidence type="ECO:0000256" key="8">
    <source>
        <dbReference type="PIRSR" id="PIRSR000106-3"/>
    </source>
</evidence>
<comment type="cofactor">
    <cofactor evidence="1">
        <name>Mn(2+)</name>
        <dbReference type="ChEBI" id="CHEBI:29035"/>
    </cofactor>
</comment>
<evidence type="ECO:0000259" key="11">
    <source>
        <dbReference type="SMART" id="SM00919"/>
    </source>
</evidence>
<dbReference type="PANTHER" id="PTHR23406">
    <property type="entry name" value="MALIC ENZYME-RELATED"/>
    <property type="match status" value="1"/>
</dbReference>
<evidence type="ECO:0000259" key="12">
    <source>
        <dbReference type="SMART" id="SM01274"/>
    </source>
</evidence>
<dbReference type="PROSITE" id="PS00331">
    <property type="entry name" value="MALIC_ENZYMES"/>
    <property type="match status" value="1"/>
</dbReference>
<dbReference type="KEGG" id="agv:OJF2_44400"/>
<dbReference type="GO" id="GO:0016616">
    <property type="term" value="F:oxidoreductase activity, acting on the CH-OH group of donors, NAD or NADP as acceptor"/>
    <property type="evidence" value="ECO:0007669"/>
    <property type="project" value="InterPro"/>
</dbReference>
<dbReference type="InterPro" id="IPR046346">
    <property type="entry name" value="Aminoacid_DH-like_N_sf"/>
</dbReference>
<dbReference type="SUPFAM" id="SSF53223">
    <property type="entry name" value="Aminoacid dehydrogenase-like, N-terminal domain"/>
    <property type="match status" value="1"/>
</dbReference>
<evidence type="ECO:0000256" key="5">
    <source>
        <dbReference type="ARBA" id="ARBA00023027"/>
    </source>
</evidence>
<dbReference type="GO" id="GO:0006108">
    <property type="term" value="P:malate metabolic process"/>
    <property type="evidence" value="ECO:0007669"/>
    <property type="project" value="TreeGrafter"/>
</dbReference>
<evidence type="ECO:0000256" key="4">
    <source>
        <dbReference type="ARBA" id="ARBA00023002"/>
    </source>
</evidence>
<feature type="region of interest" description="Disordered" evidence="10">
    <location>
        <begin position="1"/>
        <end position="24"/>
    </location>
</feature>
<dbReference type="RefSeq" id="WP_148595624.1">
    <property type="nucleotide sequence ID" value="NZ_CP042997.1"/>
</dbReference>
<reference evidence="13 14" key="1">
    <citation type="submission" date="2019-08" db="EMBL/GenBank/DDBJ databases">
        <title>Deep-cultivation of Planctomycetes and their phenomic and genomic characterization uncovers novel biology.</title>
        <authorList>
            <person name="Wiegand S."/>
            <person name="Jogler M."/>
            <person name="Boedeker C."/>
            <person name="Pinto D."/>
            <person name="Vollmers J."/>
            <person name="Rivas-Marin E."/>
            <person name="Kohn T."/>
            <person name="Peeters S.H."/>
            <person name="Heuer A."/>
            <person name="Rast P."/>
            <person name="Oberbeckmann S."/>
            <person name="Bunk B."/>
            <person name="Jeske O."/>
            <person name="Meyerdierks A."/>
            <person name="Storesund J.E."/>
            <person name="Kallscheuer N."/>
            <person name="Luecker S."/>
            <person name="Lage O.M."/>
            <person name="Pohl T."/>
            <person name="Merkel B.J."/>
            <person name="Hornburger P."/>
            <person name="Mueller R.-W."/>
            <person name="Bruemmer F."/>
            <person name="Labrenz M."/>
            <person name="Spormann A.M."/>
            <person name="Op den Camp H."/>
            <person name="Overmann J."/>
            <person name="Amann R."/>
            <person name="Jetten M.S.M."/>
            <person name="Mascher T."/>
            <person name="Medema M.H."/>
            <person name="Devos D.P."/>
            <person name="Kaster A.-K."/>
            <person name="Ovreas L."/>
            <person name="Rohde M."/>
            <person name="Galperin M.Y."/>
            <person name="Jogler C."/>
        </authorList>
    </citation>
    <scope>NUCLEOTIDE SEQUENCE [LARGE SCALE GENOMIC DNA]</scope>
    <source>
        <strain evidence="13 14">OJF2</strain>
    </source>
</reference>
<accession>A0A5B9W5K5</accession>
<dbReference type="EMBL" id="CP042997">
    <property type="protein sequence ID" value="QEH35883.1"/>
    <property type="molecule type" value="Genomic_DNA"/>
</dbReference>
<dbReference type="PANTHER" id="PTHR23406:SF34">
    <property type="entry name" value="NAD-DEPENDENT MALIC ENZYME, MITOCHONDRIAL"/>
    <property type="match status" value="1"/>
</dbReference>
<keyword evidence="14" id="KW-1185">Reference proteome</keyword>
<dbReference type="SMART" id="SM01274">
    <property type="entry name" value="malic"/>
    <property type="match status" value="1"/>
</dbReference>
<name>A0A5B9W5K5_9BACT</name>
<gene>
    <name evidence="13" type="primary">maeA_1</name>
    <name evidence="13" type="ORF">OJF2_44400</name>
</gene>
<comment type="cofactor">
    <cofactor evidence="8">
        <name>Mg(2+)</name>
        <dbReference type="ChEBI" id="CHEBI:18420"/>
    </cofactor>
    <cofactor evidence="8">
        <name>Mn(2+)</name>
        <dbReference type="ChEBI" id="CHEBI:29035"/>
    </cofactor>
    <text evidence="8">Divalent metal cations. Prefers magnesium or manganese.</text>
</comment>
<dbReference type="SMART" id="SM00919">
    <property type="entry name" value="Malic_M"/>
    <property type="match status" value="1"/>
</dbReference>
<dbReference type="PRINTS" id="PR00072">
    <property type="entry name" value="MALOXRDTASE"/>
</dbReference>
<dbReference type="NCBIfam" id="NF010052">
    <property type="entry name" value="PRK13529.1"/>
    <property type="match status" value="1"/>
</dbReference>
<comment type="similarity">
    <text evidence="2 9">Belongs to the malic enzymes family.</text>
</comment>
<evidence type="ECO:0000256" key="7">
    <source>
        <dbReference type="PIRSR" id="PIRSR000106-2"/>
    </source>
</evidence>
<dbReference type="GO" id="GO:0004470">
    <property type="term" value="F:malic enzyme activity"/>
    <property type="evidence" value="ECO:0007669"/>
    <property type="project" value="InterPro"/>
</dbReference>
<dbReference type="OrthoDB" id="3314528at2"/>
<dbReference type="InterPro" id="IPR036291">
    <property type="entry name" value="NAD(P)-bd_dom_sf"/>
</dbReference>
<evidence type="ECO:0000256" key="3">
    <source>
        <dbReference type="ARBA" id="ARBA00022723"/>
    </source>
</evidence>
<dbReference type="Gene3D" id="3.40.50.10380">
    <property type="entry name" value="Malic enzyme, N-terminal domain"/>
    <property type="match status" value="1"/>
</dbReference>
<feature type="domain" description="Malic enzyme NAD-binding" evidence="11">
    <location>
        <begin position="272"/>
        <end position="533"/>
    </location>
</feature>
<dbReference type="GO" id="GO:0046872">
    <property type="term" value="F:metal ion binding"/>
    <property type="evidence" value="ECO:0007669"/>
    <property type="project" value="UniProtKB-KW"/>
</dbReference>
<feature type="binding site" evidence="8">
    <location>
        <position position="248"/>
    </location>
    <ligand>
        <name>a divalent metal cation</name>
        <dbReference type="ChEBI" id="CHEBI:60240"/>
    </ligand>
</feature>
<feature type="binding site" evidence="7">
    <location>
        <position position="158"/>
    </location>
    <ligand>
        <name>(S)-malate</name>
        <dbReference type="ChEBI" id="CHEBI:15589"/>
    </ligand>
</feature>
<feature type="binding site" evidence="8">
    <location>
        <position position="247"/>
    </location>
    <ligand>
        <name>a divalent metal cation</name>
        <dbReference type="ChEBI" id="CHEBI:60240"/>
    </ligand>
</feature>
<dbReference type="Pfam" id="PF00390">
    <property type="entry name" value="malic"/>
    <property type="match status" value="1"/>
</dbReference>
<dbReference type="InterPro" id="IPR001891">
    <property type="entry name" value="Malic_OxRdtase"/>
</dbReference>
<proteinExistence type="inferred from homology"/>
<dbReference type="Gene3D" id="3.40.50.720">
    <property type="entry name" value="NAD(P)-binding Rossmann-like Domain"/>
    <property type="match status" value="1"/>
</dbReference>
<dbReference type="InterPro" id="IPR012302">
    <property type="entry name" value="Malic_NAD-bd"/>
</dbReference>
<evidence type="ECO:0000313" key="13">
    <source>
        <dbReference type="EMBL" id="QEH35883.1"/>
    </source>
</evidence>
<dbReference type="Proteomes" id="UP000324233">
    <property type="component" value="Chromosome"/>
</dbReference>
<dbReference type="InterPro" id="IPR012301">
    <property type="entry name" value="Malic_N_dom"/>
</dbReference>
<dbReference type="FunFam" id="3.40.50.10380:FF:000001">
    <property type="entry name" value="NAD-dependent malic enzyme"/>
    <property type="match status" value="1"/>
</dbReference>
<evidence type="ECO:0000256" key="2">
    <source>
        <dbReference type="ARBA" id="ARBA00008785"/>
    </source>
</evidence>
<evidence type="ECO:0000256" key="9">
    <source>
        <dbReference type="RuleBase" id="RU003427"/>
    </source>
</evidence>
<evidence type="ECO:0000313" key="14">
    <source>
        <dbReference type="Proteomes" id="UP000324233"/>
    </source>
</evidence>
<evidence type="ECO:0000256" key="6">
    <source>
        <dbReference type="PIRSR" id="PIRSR000106-1"/>
    </source>
</evidence>
<feature type="domain" description="Malic enzyme N-terminal" evidence="12">
    <location>
        <begin position="82"/>
        <end position="262"/>
    </location>
</feature>
<dbReference type="SUPFAM" id="SSF51735">
    <property type="entry name" value="NAD(P)-binding Rossmann-fold domains"/>
    <property type="match status" value="1"/>
</dbReference>
<dbReference type="PIRSF" id="PIRSF000106">
    <property type="entry name" value="ME"/>
    <property type="match status" value="1"/>
</dbReference>
<feature type="binding site" evidence="7">
    <location>
        <position position="464"/>
    </location>
    <ligand>
        <name>(S)-malate</name>
        <dbReference type="ChEBI" id="CHEBI:15589"/>
    </ligand>
</feature>
<evidence type="ECO:0000256" key="1">
    <source>
        <dbReference type="ARBA" id="ARBA00001936"/>
    </source>
</evidence>
<keyword evidence="5" id="KW-0520">NAD</keyword>
<feature type="active site" description="Proton donor" evidence="6">
    <location>
        <position position="105"/>
    </location>
</feature>
<dbReference type="GO" id="GO:0051287">
    <property type="term" value="F:NAD binding"/>
    <property type="evidence" value="ECO:0007669"/>
    <property type="project" value="InterPro"/>
</dbReference>
<dbReference type="InterPro" id="IPR037062">
    <property type="entry name" value="Malic_N_dom_sf"/>
</dbReference>
<keyword evidence="4 13" id="KW-0560">Oxidoreductase</keyword>
<dbReference type="EC" id="1.1.1.38" evidence="13"/>
<feature type="binding site" evidence="7">
    <location>
        <position position="420"/>
    </location>
    <ligand>
        <name>(S)-malate</name>
        <dbReference type="ChEBI" id="CHEBI:15589"/>
    </ligand>
</feature>
<evidence type="ECO:0000256" key="10">
    <source>
        <dbReference type="SAM" id="MobiDB-lite"/>
    </source>
</evidence>
<feature type="active site" description="Proton acceptor" evidence="6">
    <location>
        <position position="176"/>
    </location>
</feature>
<dbReference type="InterPro" id="IPR015884">
    <property type="entry name" value="Malic_enzyme_CS"/>
</dbReference>
<keyword evidence="3 8" id="KW-0479">Metal-binding</keyword>
<dbReference type="Pfam" id="PF03949">
    <property type="entry name" value="Malic_M"/>
    <property type="match status" value="1"/>
</dbReference>
<protein>
    <submittedName>
        <fullName evidence="13">NAD-dependent malic enzyme</fullName>
        <ecNumber evidence="13">1.1.1.38</ecNumber>
    </submittedName>
</protein>